<dbReference type="PANTHER" id="PTHR46300:SF7">
    <property type="entry name" value="P450, PUTATIVE (EUROFUNG)-RELATED"/>
    <property type="match status" value="1"/>
</dbReference>
<dbReference type="SUPFAM" id="SSF48264">
    <property type="entry name" value="Cytochrome P450"/>
    <property type="match status" value="1"/>
</dbReference>
<keyword evidence="9 14" id="KW-0560">Oxidoreductase</keyword>
<protein>
    <submittedName>
        <fullName evidence="15">Cytochrome P450</fullName>
    </submittedName>
</protein>
<dbReference type="PANTHER" id="PTHR46300">
    <property type="entry name" value="P450, PUTATIVE (EUROFUNG)-RELATED-RELATED"/>
    <property type="match status" value="1"/>
</dbReference>
<dbReference type="InterPro" id="IPR001128">
    <property type="entry name" value="Cyt_P450"/>
</dbReference>
<keyword evidence="7 13" id="KW-0479">Metal-binding</keyword>
<comment type="pathway">
    <text evidence="3">Secondary metabolite biosynthesis.</text>
</comment>
<evidence type="ECO:0000256" key="2">
    <source>
        <dbReference type="ARBA" id="ARBA00004167"/>
    </source>
</evidence>
<dbReference type="GO" id="GO:0005506">
    <property type="term" value="F:iron ion binding"/>
    <property type="evidence" value="ECO:0007669"/>
    <property type="project" value="InterPro"/>
</dbReference>
<evidence type="ECO:0000256" key="7">
    <source>
        <dbReference type="ARBA" id="ARBA00022723"/>
    </source>
</evidence>
<evidence type="ECO:0000256" key="9">
    <source>
        <dbReference type="ARBA" id="ARBA00023002"/>
    </source>
</evidence>
<evidence type="ECO:0000313" key="16">
    <source>
        <dbReference type="Proteomes" id="UP000250043"/>
    </source>
</evidence>
<evidence type="ECO:0000256" key="5">
    <source>
        <dbReference type="ARBA" id="ARBA00022617"/>
    </source>
</evidence>
<dbReference type="PRINTS" id="PR00385">
    <property type="entry name" value="P450"/>
</dbReference>
<evidence type="ECO:0000256" key="1">
    <source>
        <dbReference type="ARBA" id="ARBA00001971"/>
    </source>
</evidence>
<evidence type="ECO:0000256" key="3">
    <source>
        <dbReference type="ARBA" id="ARBA00005179"/>
    </source>
</evidence>
<evidence type="ECO:0000313" key="15">
    <source>
        <dbReference type="EMBL" id="OCH86919.1"/>
    </source>
</evidence>
<dbReference type="EMBL" id="KV722506">
    <property type="protein sequence ID" value="OCH86919.1"/>
    <property type="molecule type" value="Genomic_DNA"/>
</dbReference>
<reference evidence="15 16" key="1">
    <citation type="submission" date="2016-07" db="EMBL/GenBank/DDBJ databases">
        <title>Draft genome of the white-rot fungus Obba rivulosa 3A-2.</title>
        <authorList>
            <consortium name="DOE Joint Genome Institute"/>
            <person name="Miettinen O."/>
            <person name="Riley R."/>
            <person name="Acob R."/>
            <person name="Barry K."/>
            <person name="Cullen D."/>
            <person name="De Vries R."/>
            <person name="Hainaut M."/>
            <person name="Hatakka A."/>
            <person name="Henrissat B."/>
            <person name="Hilden K."/>
            <person name="Kuo R."/>
            <person name="Labutti K."/>
            <person name="Lipzen A."/>
            <person name="Makela M.R."/>
            <person name="Sandor L."/>
            <person name="Spatafora J.W."/>
            <person name="Grigoriev I.V."/>
            <person name="Hibbett D.S."/>
        </authorList>
    </citation>
    <scope>NUCLEOTIDE SEQUENCE [LARGE SCALE GENOMIC DNA]</scope>
    <source>
        <strain evidence="15 16">3A-2</strain>
    </source>
</reference>
<gene>
    <name evidence="15" type="ORF">OBBRIDRAFT_796691</name>
</gene>
<dbReference type="InterPro" id="IPR002401">
    <property type="entry name" value="Cyt_P450_E_grp-I"/>
</dbReference>
<proteinExistence type="inferred from homology"/>
<dbReference type="Pfam" id="PF00067">
    <property type="entry name" value="p450"/>
    <property type="match status" value="1"/>
</dbReference>
<evidence type="ECO:0000256" key="13">
    <source>
        <dbReference type="PIRSR" id="PIRSR602401-1"/>
    </source>
</evidence>
<feature type="binding site" description="axial binding residue" evidence="13">
    <location>
        <position position="441"/>
    </location>
    <ligand>
        <name>heme</name>
        <dbReference type="ChEBI" id="CHEBI:30413"/>
    </ligand>
    <ligandPart>
        <name>Fe</name>
        <dbReference type="ChEBI" id="CHEBI:18248"/>
    </ligandPart>
</feature>
<evidence type="ECO:0000256" key="12">
    <source>
        <dbReference type="ARBA" id="ARBA00023136"/>
    </source>
</evidence>
<name>A0A8E2DIJ5_9APHY</name>
<keyword evidence="12" id="KW-0472">Membrane</keyword>
<dbReference type="GO" id="GO:0004497">
    <property type="term" value="F:monooxygenase activity"/>
    <property type="evidence" value="ECO:0007669"/>
    <property type="project" value="UniProtKB-KW"/>
</dbReference>
<dbReference type="InterPro" id="IPR017972">
    <property type="entry name" value="Cyt_P450_CS"/>
</dbReference>
<dbReference type="Proteomes" id="UP000250043">
    <property type="component" value="Unassembled WGS sequence"/>
</dbReference>
<dbReference type="PROSITE" id="PS00086">
    <property type="entry name" value="CYTOCHROME_P450"/>
    <property type="match status" value="1"/>
</dbReference>
<dbReference type="AlphaFoldDB" id="A0A8E2DIJ5"/>
<keyword evidence="8" id="KW-1133">Transmembrane helix</keyword>
<dbReference type="PRINTS" id="PR00463">
    <property type="entry name" value="EP450I"/>
</dbReference>
<organism evidence="15 16">
    <name type="scientific">Obba rivulosa</name>
    <dbReference type="NCBI Taxonomy" id="1052685"/>
    <lineage>
        <taxon>Eukaryota</taxon>
        <taxon>Fungi</taxon>
        <taxon>Dikarya</taxon>
        <taxon>Basidiomycota</taxon>
        <taxon>Agaricomycotina</taxon>
        <taxon>Agaricomycetes</taxon>
        <taxon>Polyporales</taxon>
        <taxon>Gelatoporiaceae</taxon>
        <taxon>Obba</taxon>
    </lineage>
</organism>
<dbReference type="Gene3D" id="1.10.630.10">
    <property type="entry name" value="Cytochrome P450"/>
    <property type="match status" value="1"/>
</dbReference>
<keyword evidence="11 14" id="KW-0503">Monooxygenase</keyword>
<evidence type="ECO:0000256" key="6">
    <source>
        <dbReference type="ARBA" id="ARBA00022692"/>
    </source>
</evidence>
<keyword evidence="6" id="KW-0812">Transmembrane</keyword>
<dbReference type="OrthoDB" id="2789670at2759"/>
<evidence type="ECO:0000256" key="10">
    <source>
        <dbReference type="ARBA" id="ARBA00023004"/>
    </source>
</evidence>
<sequence length="511" mass="57191">MLILPPYPISEVQLGILFLIFATLLAIRCHCHVKVTKGRLLPPGPPGRPIIGSILEVAQRDAPRVFTRYREQYGDLVLFQGLGKNVLVLNSLQAINDLLEKRAPIYSHRPVSVFGGELLGLNDTVVFLPYGEEWRAHRKLMHSALSPLQVREYHGIQADAAALLGKALLETPDEFWTLVRTYVGKIIIAITYGIPASSVQAELIEMGEELMEIGAKAAIPGNYLCDSVPLFKYAPSWVHFQREAQRGRQLVQKFITKPIEVVKHDMEAGIALPSFTQTLLALPQDEAPELERRIPWVSGTIFNAGAETTYATILSFILAMALNPDKQKLAQAEIDAVVGDGRLPNLEDRKDLPYVNAVRKETMRWLPAVPLGVPRRLIQDDFYGEYHIPKDTVIIPNAWAIAFAPNEKYDPQTFLPERFLDDSEPTTDPDTWAFGFGRRICPGRHLADSTIFIFIATLLAVFDISPPEDDEIVPEFTQHLVRIPQPFRCRISPRSDAKSELVKARAANSVV</sequence>
<dbReference type="InterPro" id="IPR050364">
    <property type="entry name" value="Cytochrome_P450_fung"/>
</dbReference>
<comment type="similarity">
    <text evidence="4 14">Belongs to the cytochrome P450 family.</text>
</comment>
<keyword evidence="5 13" id="KW-0349">Heme</keyword>
<evidence type="ECO:0000256" key="11">
    <source>
        <dbReference type="ARBA" id="ARBA00023033"/>
    </source>
</evidence>
<dbReference type="GO" id="GO:0016705">
    <property type="term" value="F:oxidoreductase activity, acting on paired donors, with incorporation or reduction of molecular oxygen"/>
    <property type="evidence" value="ECO:0007669"/>
    <property type="project" value="InterPro"/>
</dbReference>
<dbReference type="GO" id="GO:0020037">
    <property type="term" value="F:heme binding"/>
    <property type="evidence" value="ECO:0007669"/>
    <property type="project" value="InterPro"/>
</dbReference>
<comment type="cofactor">
    <cofactor evidence="1 13">
        <name>heme</name>
        <dbReference type="ChEBI" id="CHEBI:30413"/>
    </cofactor>
</comment>
<comment type="subcellular location">
    <subcellularLocation>
        <location evidence="2">Membrane</location>
        <topology evidence="2">Single-pass membrane protein</topology>
    </subcellularLocation>
</comment>
<dbReference type="InterPro" id="IPR036396">
    <property type="entry name" value="Cyt_P450_sf"/>
</dbReference>
<dbReference type="GO" id="GO:0016020">
    <property type="term" value="C:membrane"/>
    <property type="evidence" value="ECO:0007669"/>
    <property type="project" value="UniProtKB-SubCell"/>
</dbReference>
<evidence type="ECO:0000256" key="4">
    <source>
        <dbReference type="ARBA" id="ARBA00010617"/>
    </source>
</evidence>
<keyword evidence="16" id="KW-1185">Reference proteome</keyword>
<accession>A0A8E2DIJ5</accession>
<evidence type="ECO:0000256" key="8">
    <source>
        <dbReference type="ARBA" id="ARBA00022989"/>
    </source>
</evidence>
<evidence type="ECO:0000256" key="14">
    <source>
        <dbReference type="RuleBase" id="RU000461"/>
    </source>
</evidence>
<dbReference type="CDD" id="cd11065">
    <property type="entry name" value="CYP64-like"/>
    <property type="match status" value="1"/>
</dbReference>
<keyword evidence="10 13" id="KW-0408">Iron</keyword>